<dbReference type="AlphaFoldDB" id="A0A645GTC2"/>
<gene>
    <name evidence="1" type="ORF">SDC9_176993</name>
</gene>
<organism evidence="1">
    <name type="scientific">bioreactor metagenome</name>
    <dbReference type="NCBI Taxonomy" id="1076179"/>
    <lineage>
        <taxon>unclassified sequences</taxon>
        <taxon>metagenomes</taxon>
        <taxon>ecological metagenomes</taxon>
    </lineage>
</organism>
<dbReference type="EMBL" id="VSSQ01080289">
    <property type="protein sequence ID" value="MPN29540.1"/>
    <property type="molecule type" value="Genomic_DNA"/>
</dbReference>
<evidence type="ECO:0000313" key="1">
    <source>
        <dbReference type="EMBL" id="MPN29540.1"/>
    </source>
</evidence>
<sequence length="94" mass="10713">MDRIGLLVERQGMHRARLTLLQVKRTEQVTQRLRHFEFDPVAARTQETVQRHGKRRPETCSGLAAVDPDLDRIHPLGAEPQFPDAGDGFSCFSF</sequence>
<comment type="caution">
    <text evidence="1">The sequence shown here is derived from an EMBL/GenBank/DDBJ whole genome shotgun (WGS) entry which is preliminary data.</text>
</comment>
<reference evidence="1" key="1">
    <citation type="submission" date="2019-08" db="EMBL/GenBank/DDBJ databases">
        <authorList>
            <person name="Kucharzyk K."/>
            <person name="Murdoch R.W."/>
            <person name="Higgins S."/>
            <person name="Loffler F."/>
        </authorList>
    </citation>
    <scope>NUCLEOTIDE SEQUENCE</scope>
</reference>
<protein>
    <submittedName>
        <fullName evidence="1">Uncharacterized protein</fullName>
    </submittedName>
</protein>
<accession>A0A645GTC2</accession>
<name>A0A645GTC2_9ZZZZ</name>
<proteinExistence type="predicted"/>